<keyword evidence="4" id="KW-0479">Metal-binding</keyword>
<comment type="caution">
    <text evidence="9">The sequence shown here is derived from an EMBL/GenBank/DDBJ whole genome shotgun (WGS) entry which is preliminary data.</text>
</comment>
<keyword evidence="6" id="KW-0408">Iron</keyword>
<gene>
    <name evidence="9" type="ORF">D1639_03005</name>
</gene>
<evidence type="ECO:0000256" key="3">
    <source>
        <dbReference type="ARBA" id="ARBA00022691"/>
    </source>
</evidence>
<evidence type="ECO:0000256" key="5">
    <source>
        <dbReference type="ARBA" id="ARBA00023002"/>
    </source>
</evidence>
<dbReference type="Gene3D" id="3.20.20.70">
    <property type="entry name" value="Aldolase class I"/>
    <property type="match status" value="1"/>
</dbReference>
<feature type="domain" description="Radical SAM core" evidence="8">
    <location>
        <begin position="16"/>
        <end position="226"/>
    </location>
</feature>
<dbReference type="GO" id="GO:0051539">
    <property type="term" value="F:4 iron, 4 sulfur cluster binding"/>
    <property type="evidence" value="ECO:0007669"/>
    <property type="project" value="UniProtKB-KW"/>
</dbReference>
<dbReference type="PROSITE" id="PS51918">
    <property type="entry name" value="RADICAL_SAM"/>
    <property type="match status" value="1"/>
</dbReference>
<sequence>MWYHAGPERIGSGPVCLEGPMANIALTYKCNLRCPYCFAGEFVGEADESISLESFDAAVEFLTRRGPATIGIIGGEPTLHPDFGTMLQRLADNPRVAGATVYTNGILLDRSFGLVEHPKLSLLVNWNSPDIIGQKAFAKTMENIDDLVFRRGMEKRINLGLNLYDTTMDYGYMLDLLTRYGFDKLRISITVPDFSKEEPGDVIAYFQEKKPFLMELFRALDGIGVLPYYDCNRPPSCIWSPEELAWLQDYAARHGKPDSSIAHTKSFCRPVIDILPNLQAIRCFGMSEFAKADIREFVDTEALTAHFMRIVDRPSFRVFAKPECENCYLRRQWLCTQGCIAFKAGKLEQA</sequence>
<keyword evidence="2" id="KW-0004">4Fe-4S</keyword>
<dbReference type="GO" id="GO:0046872">
    <property type="term" value="F:metal ion binding"/>
    <property type="evidence" value="ECO:0007669"/>
    <property type="project" value="UniProtKB-KW"/>
</dbReference>
<dbReference type="EMBL" id="QWKH01000011">
    <property type="protein sequence ID" value="NBI34018.1"/>
    <property type="molecule type" value="Genomic_DNA"/>
</dbReference>
<dbReference type="CDD" id="cd01335">
    <property type="entry name" value="Radical_SAM"/>
    <property type="match status" value="1"/>
</dbReference>
<dbReference type="InterPro" id="IPR058240">
    <property type="entry name" value="rSAM_sf"/>
</dbReference>
<reference evidence="9" key="1">
    <citation type="submission" date="2018-08" db="EMBL/GenBank/DDBJ databases">
        <title>Murine metabolic-syndrome-specific gut microbial biobank.</title>
        <authorList>
            <person name="Liu C."/>
        </authorList>
    </citation>
    <scope>NUCLEOTIDE SEQUENCE [LARGE SCALE GENOMIC DNA]</scope>
    <source>
        <strain evidence="9">Z82</strain>
    </source>
</reference>
<dbReference type="InterPro" id="IPR013785">
    <property type="entry name" value="Aldolase_TIM"/>
</dbReference>
<organism evidence="9">
    <name type="scientific">Muribaculaceae bacterium Z82</name>
    <dbReference type="NCBI Taxonomy" id="2304548"/>
    <lineage>
        <taxon>Bacteria</taxon>
        <taxon>Pseudomonadati</taxon>
        <taxon>Bacteroidota</taxon>
        <taxon>Bacteroidia</taxon>
        <taxon>Bacteroidales</taxon>
        <taxon>Muribaculaceae</taxon>
    </lineage>
</organism>
<evidence type="ECO:0000256" key="2">
    <source>
        <dbReference type="ARBA" id="ARBA00022485"/>
    </source>
</evidence>
<dbReference type="PANTHER" id="PTHR11228">
    <property type="entry name" value="RADICAL SAM DOMAIN PROTEIN"/>
    <property type="match status" value="1"/>
</dbReference>
<evidence type="ECO:0000313" key="9">
    <source>
        <dbReference type="EMBL" id="NBI34018.1"/>
    </source>
</evidence>
<keyword evidence="3" id="KW-0949">S-adenosyl-L-methionine</keyword>
<dbReference type="SFLD" id="SFLDG01067">
    <property type="entry name" value="SPASM/twitch_domain_containing"/>
    <property type="match status" value="1"/>
</dbReference>
<evidence type="ECO:0000259" key="8">
    <source>
        <dbReference type="PROSITE" id="PS51918"/>
    </source>
</evidence>
<dbReference type="InterPro" id="IPR000385">
    <property type="entry name" value="MoaA_NifB_PqqE_Fe-S-bd_CS"/>
</dbReference>
<dbReference type="SUPFAM" id="SSF102114">
    <property type="entry name" value="Radical SAM enzymes"/>
    <property type="match status" value="1"/>
</dbReference>
<dbReference type="GO" id="GO:0016491">
    <property type="term" value="F:oxidoreductase activity"/>
    <property type="evidence" value="ECO:0007669"/>
    <property type="project" value="UniProtKB-KW"/>
</dbReference>
<dbReference type="SFLD" id="SFLDS00029">
    <property type="entry name" value="Radical_SAM"/>
    <property type="match status" value="1"/>
</dbReference>
<evidence type="ECO:0000256" key="1">
    <source>
        <dbReference type="ARBA" id="ARBA00001966"/>
    </source>
</evidence>
<dbReference type="PROSITE" id="PS01305">
    <property type="entry name" value="MOAA_NIFB_PQQE"/>
    <property type="match status" value="1"/>
</dbReference>
<evidence type="ECO:0000256" key="4">
    <source>
        <dbReference type="ARBA" id="ARBA00022723"/>
    </source>
</evidence>
<proteinExistence type="predicted"/>
<comment type="cofactor">
    <cofactor evidence="1">
        <name>[4Fe-4S] cluster</name>
        <dbReference type="ChEBI" id="CHEBI:49883"/>
    </cofactor>
</comment>
<evidence type="ECO:0000256" key="6">
    <source>
        <dbReference type="ARBA" id="ARBA00023004"/>
    </source>
</evidence>
<dbReference type="AlphaFoldDB" id="A0A7C9JMN6"/>
<keyword evidence="5" id="KW-0560">Oxidoreductase</keyword>
<protein>
    <submittedName>
        <fullName evidence="9">Radical SAM protein</fullName>
    </submittedName>
</protein>
<dbReference type="InterPro" id="IPR050377">
    <property type="entry name" value="Radical_SAM_PqqE_MftC-like"/>
</dbReference>
<dbReference type="InterPro" id="IPR007197">
    <property type="entry name" value="rSAM"/>
</dbReference>
<dbReference type="PANTHER" id="PTHR11228:SF7">
    <property type="entry name" value="PQQA PEPTIDE CYCLASE"/>
    <property type="match status" value="1"/>
</dbReference>
<evidence type="ECO:0000256" key="7">
    <source>
        <dbReference type="ARBA" id="ARBA00023014"/>
    </source>
</evidence>
<dbReference type="Pfam" id="PF04055">
    <property type="entry name" value="Radical_SAM"/>
    <property type="match status" value="1"/>
</dbReference>
<name>A0A7C9JMN6_9BACT</name>
<keyword evidence="7" id="KW-0411">Iron-sulfur</keyword>
<accession>A0A7C9JMN6</accession>